<evidence type="ECO:0000256" key="5">
    <source>
        <dbReference type="ARBA" id="ARBA00022741"/>
    </source>
</evidence>
<dbReference type="SFLD" id="SFLDS00003">
    <property type="entry name" value="Haloacid_Dehalogenase"/>
    <property type="match status" value="1"/>
</dbReference>
<dbReference type="InterPro" id="IPR023298">
    <property type="entry name" value="ATPase_P-typ_TM_dom_sf"/>
</dbReference>
<dbReference type="InterPro" id="IPR051949">
    <property type="entry name" value="Cation_Transport_ATPase"/>
</dbReference>
<name>A0A2S8NUU3_9MOLU</name>
<dbReference type="InterPro" id="IPR023214">
    <property type="entry name" value="HAD_sf"/>
</dbReference>
<dbReference type="GO" id="GO:0005886">
    <property type="term" value="C:plasma membrane"/>
    <property type="evidence" value="ECO:0007669"/>
    <property type="project" value="UniProtKB-SubCell"/>
</dbReference>
<dbReference type="InterPro" id="IPR018303">
    <property type="entry name" value="ATPase_P-typ_P_site"/>
</dbReference>
<dbReference type="NCBIfam" id="TIGR01525">
    <property type="entry name" value="ATPase-IB_hvy"/>
    <property type="match status" value="1"/>
</dbReference>
<keyword evidence="6 11" id="KW-0067">ATP-binding</keyword>
<dbReference type="GO" id="GO:0016887">
    <property type="term" value="F:ATP hydrolysis activity"/>
    <property type="evidence" value="ECO:0007669"/>
    <property type="project" value="InterPro"/>
</dbReference>
<comment type="similarity">
    <text evidence="2 11">Belongs to the cation transport ATPase (P-type) (TC 3.A.3) family. Type IB subfamily.</text>
</comment>
<dbReference type="PANTHER" id="PTHR43079">
    <property type="entry name" value="PROBABLE CADMIUM/ZINC-TRANSPORTING ATPASE HMA1"/>
    <property type="match status" value="1"/>
</dbReference>
<feature type="transmembrane region" description="Helical" evidence="11">
    <location>
        <begin position="614"/>
        <end position="636"/>
    </location>
</feature>
<keyword evidence="9 11" id="KW-1133">Transmembrane helix</keyword>
<feature type="transmembrane region" description="Helical" evidence="11">
    <location>
        <begin position="586"/>
        <end position="608"/>
    </location>
</feature>
<dbReference type="InterPro" id="IPR036412">
    <property type="entry name" value="HAD-like_sf"/>
</dbReference>
<keyword evidence="10 11" id="KW-0472">Membrane</keyword>
<dbReference type="GO" id="GO:0046872">
    <property type="term" value="F:metal ion binding"/>
    <property type="evidence" value="ECO:0007669"/>
    <property type="project" value="UniProtKB-KW"/>
</dbReference>
<accession>A0A2S8NUU3</accession>
<dbReference type="GO" id="GO:0019829">
    <property type="term" value="F:ATPase-coupled monoatomic cation transmembrane transporter activity"/>
    <property type="evidence" value="ECO:0007669"/>
    <property type="project" value="InterPro"/>
</dbReference>
<dbReference type="InterPro" id="IPR008250">
    <property type="entry name" value="ATPase_P-typ_transduc_dom_A_sf"/>
</dbReference>
<feature type="transmembrane region" description="Helical" evidence="11">
    <location>
        <begin position="28"/>
        <end position="50"/>
    </location>
</feature>
<dbReference type="SUPFAM" id="SSF81665">
    <property type="entry name" value="Calcium ATPase, transmembrane domain M"/>
    <property type="match status" value="1"/>
</dbReference>
<dbReference type="SFLD" id="SFLDG00002">
    <property type="entry name" value="C1.7:_P-type_atpase_like"/>
    <property type="match status" value="1"/>
</dbReference>
<evidence type="ECO:0000313" key="13">
    <source>
        <dbReference type="EMBL" id="PQP79756.1"/>
    </source>
</evidence>
<comment type="subcellular location">
    <subcellularLocation>
        <location evidence="1">Cell membrane</location>
        <topology evidence="1">Multi-pass membrane protein</topology>
    </subcellularLocation>
</comment>
<evidence type="ECO:0000256" key="11">
    <source>
        <dbReference type="RuleBase" id="RU362081"/>
    </source>
</evidence>
<keyword evidence="7" id="KW-0460">Magnesium</keyword>
<evidence type="ECO:0000256" key="1">
    <source>
        <dbReference type="ARBA" id="ARBA00004651"/>
    </source>
</evidence>
<dbReference type="Pfam" id="PF00702">
    <property type="entry name" value="Hydrolase"/>
    <property type="match status" value="1"/>
</dbReference>
<evidence type="ECO:0000256" key="4">
    <source>
        <dbReference type="ARBA" id="ARBA00022723"/>
    </source>
</evidence>
<dbReference type="Gene3D" id="3.40.50.1000">
    <property type="entry name" value="HAD superfamily/HAD-like"/>
    <property type="match status" value="1"/>
</dbReference>
<dbReference type="Gene3D" id="3.40.1110.10">
    <property type="entry name" value="Calcium-transporting ATPase, cytoplasmic domain N"/>
    <property type="match status" value="1"/>
</dbReference>
<dbReference type="NCBIfam" id="TIGR01494">
    <property type="entry name" value="ATPase_P-type"/>
    <property type="match status" value="1"/>
</dbReference>
<dbReference type="FunFam" id="2.70.150.10:FF:000002">
    <property type="entry name" value="Copper-transporting ATPase 1, putative"/>
    <property type="match status" value="1"/>
</dbReference>
<dbReference type="InterPro" id="IPR044492">
    <property type="entry name" value="P_typ_ATPase_HD_dom"/>
</dbReference>
<dbReference type="Pfam" id="PF00122">
    <property type="entry name" value="E1-E2_ATPase"/>
    <property type="match status" value="1"/>
</dbReference>
<evidence type="ECO:0000256" key="6">
    <source>
        <dbReference type="ARBA" id="ARBA00022840"/>
    </source>
</evidence>
<keyword evidence="4 11" id="KW-0479">Metal-binding</keyword>
<feature type="transmembrane region" description="Helical" evidence="11">
    <location>
        <begin position="281"/>
        <end position="308"/>
    </location>
</feature>
<keyword evidence="5 11" id="KW-0547">Nucleotide-binding</keyword>
<dbReference type="InterPro" id="IPR001757">
    <property type="entry name" value="P_typ_ATPase"/>
</dbReference>
<evidence type="ECO:0000256" key="2">
    <source>
        <dbReference type="ARBA" id="ARBA00006024"/>
    </source>
</evidence>
<feature type="transmembrane region" description="Helical" evidence="11">
    <location>
        <begin position="86"/>
        <end position="103"/>
    </location>
</feature>
<keyword evidence="8" id="KW-1278">Translocase</keyword>
<dbReference type="Gene3D" id="2.70.150.10">
    <property type="entry name" value="Calcium-transporting ATPase, cytoplasmic transduction domain A"/>
    <property type="match status" value="1"/>
</dbReference>
<dbReference type="SUPFAM" id="SSF81653">
    <property type="entry name" value="Calcium ATPase, transduction domain A"/>
    <property type="match status" value="1"/>
</dbReference>
<evidence type="ECO:0000256" key="7">
    <source>
        <dbReference type="ARBA" id="ARBA00022842"/>
    </source>
</evidence>
<dbReference type="PROSITE" id="PS00154">
    <property type="entry name" value="ATPASE_E1_E2"/>
    <property type="match status" value="1"/>
</dbReference>
<evidence type="ECO:0000313" key="14">
    <source>
        <dbReference type="Proteomes" id="UP000238672"/>
    </source>
</evidence>
<evidence type="ECO:0000256" key="3">
    <source>
        <dbReference type="ARBA" id="ARBA00022692"/>
    </source>
</evidence>
<evidence type="ECO:0000256" key="9">
    <source>
        <dbReference type="ARBA" id="ARBA00022989"/>
    </source>
</evidence>
<feature type="transmembrane region" description="Helical" evidence="11">
    <location>
        <begin position="62"/>
        <end position="80"/>
    </location>
</feature>
<evidence type="ECO:0000256" key="8">
    <source>
        <dbReference type="ARBA" id="ARBA00022967"/>
    </source>
</evidence>
<dbReference type="InterPro" id="IPR023299">
    <property type="entry name" value="ATPase_P-typ_cyto_dom_N"/>
</dbReference>
<dbReference type="PANTHER" id="PTHR43079:SF1">
    <property type="entry name" value="CADMIUM_ZINC-TRANSPORTING ATPASE HMA1, CHLOROPLASTIC-RELATED"/>
    <property type="match status" value="1"/>
</dbReference>
<organism evidence="13 14">
    <name type="scientific">Candidatus Phytoplasma phoenicium</name>
    <dbReference type="NCBI Taxonomy" id="198422"/>
    <lineage>
        <taxon>Bacteria</taxon>
        <taxon>Bacillati</taxon>
        <taxon>Mycoplasmatota</taxon>
        <taxon>Mollicutes</taxon>
        <taxon>Acholeplasmatales</taxon>
        <taxon>Acholeplasmataceae</taxon>
        <taxon>Candidatus Phytoplasma</taxon>
        <taxon>16SrIX (Pigeon pea witches'-broom group)</taxon>
    </lineage>
</organism>
<dbReference type="GO" id="GO:0005524">
    <property type="term" value="F:ATP binding"/>
    <property type="evidence" value="ECO:0007669"/>
    <property type="project" value="UniProtKB-UniRule"/>
</dbReference>
<dbReference type="SFLD" id="SFLDF00027">
    <property type="entry name" value="p-type_atpase"/>
    <property type="match status" value="1"/>
</dbReference>
<dbReference type="EMBL" id="PUUG01000030">
    <property type="protein sequence ID" value="PQP79756.1"/>
    <property type="molecule type" value="Genomic_DNA"/>
</dbReference>
<sequence>MLYLIFFLPLYFFLKLRVNEETRFFSKILFIVGLVIFLLVSFHIILEGLVDTYRNIKVQKKFIPNIHLLMGLGALGAVCLGKVNDAIILMIIFSFADLFEEYIESQSQREIKKLLNIVPTKARLLKSNGEWETIEIQKIKVGDKVIVLSGDQIPSDGIILDGSSSIDESNINGESIPVDKKKGDKVFGSTINLNNNLVIEITTTNDQAVFSKIINLTSNIKQKIKQESFMKKIGPLYIKIIFSITLIMLIIGSSATLLTFFRIYKDLPEYLLFTNLFFKSLVFLTVASPCALVASEVPSIFAAISNLAKKGILLKSGKSLITLADVEAIFFDKTGTLTQGKPAVQELFFLSEVSPEKKIMLLSVLFEMEKHSNHPLAFAIQKHLKKQYTFNTALDLNILHILGIGIEATDKQQNRYKVAKYNVFENVSEEISVKTEELLNKGHTVIYFSYNNDIVMIIGILDLLRPESKAMIQYFKKNNIHTIMLTGDNTKIASEITSILGLDLYYSNCLPEDKSQHIQKIKKKYGVVVMVGDGINDLPALASADVAIALQEGNGATIDFADVVLVKNDLKKIVYMHKISFKLKRIILQNIIFSLIIICILSILNFLPGEYLELPIAVFIHEFSTIIVLFNCLRLYF</sequence>
<keyword evidence="3 11" id="KW-0812">Transmembrane</keyword>
<keyword evidence="11" id="KW-1003">Cell membrane</keyword>
<proteinExistence type="inferred from homology"/>
<dbReference type="InterPro" id="IPR059000">
    <property type="entry name" value="ATPase_P-type_domA"/>
</dbReference>
<comment type="caution">
    <text evidence="13">The sequence shown here is derived from an EMBL/GenBank/DDBJ whole genome shotgun (WGS) entry which is preliminary data.</text>
</comment>
<feature type="domain" description="P-type ATPase A" evidence="12">
    <location>
        <begin position="117"/>
        <end position="217"/>
    </location>
</feature>
<dbReference type="InterPro" id="IPR027256">
    <property type="entry name" value="P-typ_ATPase_IB"/>
</dbReference>
<evidence type="ECO:0000256" key="10">
    <source>
        <dbReference type="ARBA" id="ARBA00023136"/>
    </source>
</evidence>
<keyword evidence="14" id="KW-1185">Reference proteome</keyword>
<feature type="transmembrane region" description="Helical" evidence="11">
    <location>
        <begin position="236"/>
        <end position="261"/>
    </location>
</feature>
<protein>
    <submittedName>
        <fullName evidence="13">Heavy metal translocating P-type ATPase</fullName>
    </submittedName>
</protein>
<reference evidence="13 14" key="1">
    <citation type="submission" date="2018-02" db="EMBL/GenBank/DDBJ databases">
        <title>Metagenomics reveals mixed infection of spiroplasma and phytoplasma in chicory.</title>
        <authorList>
            <person name="Polano C."/>
            <person name="Moruzzi S."/>
            <person name="Ermacora P."/>
            <person name="Ferrini F."/>
            <person name="Martini M."/>
            <person name="Firrao G."/>
        </authorList>
    </citation>
    <scope>NUCLEOTIDE SEQUENCE [LARGE SCALE GENOMIC DNA]</scope>
    <source>
        <strain evidence="13 14">ChiP</strain>
    </source>
</reference>
<dbReference type="Proteomes" id="UP000238672">
    <property type="component" value="Unassembled WGS sequence"/>
</dbReference>
<dbReference type="PRINTS" id="PR00119">
    <property type="entry name" value="CATATPASE"/>
</dbReference>
<gene>
    <name evidence="13" type="ORF">C6B37_01285</name>
</gene>
<evidence type="ECO:0000259" key="12">
    <source>
        <dbReference type="Pfam" id="PF00122"/>
    </source>
</evidence>
<dbReference type="SUPFAM" id="SSF56784">
    <property type="entry name" value="HAD-like"/>
    <property type="match status" value="1"/>
</dbReference>
<dbReference type="AlphaFoldDB" id="A0A2S8NUU3"/>